<name>A0A812SHN9_9DINO</name>
<evidence type="ECO:0000313" key="4">
    <source>
        <dbReference type="Proteomes" id="UP000604046"/>
    </source>
</evidence>
<keyword evidence="1" id="KW-0472">Membrane</keyword>
<keyword evidence="1" id="KW-1133">Transmembrane helix</keyword>
<protein>
    <submittedName>
        <fullName evidence="3">TehB protein</fullName>
    </submittedName>
</protein>
<proteinExistence type="predicted"/>
<dbReference type="Pfam" id="PF09313">
    <property type="entry name" value="TehB-like"/>
    <property type="match status" value="1"/>
</dbReference>
<dbReference type="InterPro" id="IPR015392">
    <property type="entry name" value="TehB/YeaR-like_dom"/>
</dbReference>
<gene>
    <name evidence="3" type="primary">tehB</name>
    <name evidence="3" type="ORF">SNAT2548_LOCUS27025</name>
</gene>
<keyword evidence="4" id="KW-1185">Reference proteome</keyword>
<dbReference type="InterPro" id="IPR014710">
    <property type="entry name" value="RmlC-like_jellyroll"/>
</dbReference>
<dbReference type="AlphaFoldDB" id="A0A812SHN9"/>
<accession>A0A812SHN9</accession>
<keyword evidence="1" id="KW-0812">Transmembrane</keyword>
<organism evidence="3 4">
    <name type="scientific">Symbiodinium natans</name>
    <dbReference type="NCBI Taxonomy" id="878477"/>
    <lineage>
        <taxon>Eukaryota</taxon>
        <taxon>Sar</taxon>
        <taxon>Alveolata</taxon>
        <taxon>Dinophyceae</taxon>
        <taxon>Suessiales</taxon>
        <taxon>Symbiodiniaceae</taxon>
        <taxon>Symbiodinium</taxon>
    </lineage>
</organism>
<feature type="transmembrane region" description="Helical" evidence="1">
    <location>
        <begin position="6"/>
        <end position="27"/>
    </location>
</feature>
<dbReference type="EMBL" id="CAJNDS010002451">
    <property type="protein sequence ID" value="CAE7481352.1"/>
    <property type="molecule type" value="Genomic_DNA"/>
</dbReference>
<dbReference type="Proteomes" id="UP000604046">
    <property type="component" value="Unassembled WGS sequence"/>
</dbReference>
<evidence type="ECO:0000259" key="2">
    <source>
        <dbReference type="Pfam" id="PF09313"/>
    </source>
</evidence>
<feature type="domain" description="TehB/YeaR-like" evidence="2">
    <location>
        <begin position="59"/>
        <end position="132"/>
    </location>
</feature>
<evidence type="ECO:0000256" key="1">
    <source>
        <dbReference type="SAM" id="Phobius"/>
    </source>
</evidence>
<dbReference type="SUPFAM" id="SSF51197">
    <property type="entry name" value="Clavaminate synthase-like"/>
    <property type="match status" value="1"/>
</dbReference>
<reference evidence="3" key="1">
    <citation type="submission" date="2021-02" db="EMBL/GenBank/DDBJ databases">
        <authorList>
            <person name="Dougan E. K."/>
            <person name="Rhodes N."/>
            <person name="Thang M."/>
            <person name="Chan C."/>
        </authorList>
    </citation>
    <scope>NUCLEOTIDE SEQUENCE</scope>
</reference>
<comment type="caution">
    <text evidence="3">The sequence shown here is derived from an EMBL/GenBank/DDBJ whole genome shotgun (WGS) entry which is preliminary data.</text>
</comment>
<sequence length="156" mass="17016">MATRGSSWLVPVAVCGVAAAVGILAVCSLRRRTVAAVAPAFAYTWKKLPREAYCYKVNKQWNRDTFPKGFLTAHNTKVGVWAELTVLSGQLHFHILDGKTGLTLASCAVGPEERAVVEPQQYHRVELAGPVEAVLRFYRLPEPDGSKPLTTPAAEQ</sequence>
<dbReference type="Gene3D" id="2.60.120.10">
    <property type="entry name" value="Jelly Rolls"/>
    <property type="match status" value="1"/>
</dbReference>
<evidence type="ECO:0000313" key="3">
    <source>
        <dbReference type="EMBL" id="CAE7481352.1"/>
    </source>
</evidence>